<dbReference type="PANTHER" id="PTHR11017:SF573">
    <property type="entry name" value="ADP-RIBOSYL CYCLASE_CYCLIC ADP-RIBOSE HYDROLASE"/>
    <property type="match status" value="1"/>
</dbReference>
<gene>
    <name evidence="3" type="ORF">QVD17_39310</name>
</gene>
<sequence>MVGLLGPTKKGMGLFGHCLGAVKPHRSKDGNHHRQQQSTSNDAKTIKKSKDPRNLDQGKSPETTGRKLKEIEALSPFCQLAFKQSHPMHGYETLSGDIVKLASGLPLALNLYGKLLCGKNKNYWKEMLKQLKEYPKKEVLGRLEVVYARLDKYQRYVK</sequence>
<dbReference type="GO" id="GO:0043531">
    <property type="term" value="F:ADP binding"/>
    <property type="evidence" value="ECO:0007669"/>
    <property type="project" value="InterPro"/>
</dbReference>
<name>A0AAD8NGZ3_TARER</name>
<dbReference type="Gene3D" id="1.10.8.430">
    <property type="entry name" value="Helical domain of apoptotic protease-activating factors"/>
    <property type="match status" value="1"/>
</dbReference>
<proteinExistence type="predicted"/>
<accession>A0AAD8NGZ3</accession>
<dbReference type="InterPro" id="IPR044974">
    <property type="entry name" value="Disease_R_plants"/>
</dbReference>
<keyword evidence="4" id="KW-1185">Reference proteome</keyword>
<organism evidence="3 4">
    <name type="scientific">Tagetes erecta</name>
    <name type="common">African marigold</name>
    <dbReference type="NCBI Taxonomy" id="13708"/>
    <lineage>
        <taxon>Eukaryota</taxon>
        <taxon>Viridiplantae</taxon>
        <taxon>Streptophyta</taxon>
        <taxon>Embryophyta</taxon>
        <taxon>Tracheophyta</taxon>
        <taxon>Spermatophyta</taxon>
        <taxon>Magnoliopsida</taxon>
        <taxon>eudicotyledons</taxon>
        <taxon>Gunneridae</taxon>
        <taxon>Pentapetalae</taxon>
        <taxon>asterids</taxon>
        <taxon>campanulids</taxon>
        <taxon>Asterales</taxon>
        <taxon>Asteraceae</taxon>
        <taxon>Asteroideae</taxon>
        <taxon>Heliantheae alliance</taxon>
        <taxon>Tageteae</taxon>
        <taxon>Tagetes</taxon>
    </lineage>
</organism>
<dbReference type="EMBL" id="JAUHHV010000011">
    <property type="protein sequence ID" value="KAK1407688.1"/>
    <property type="molecule type" value="Genomic_DNA"/>
</dbReference>
<feature type="compositionally biased region" description="Basic and acidic residues" evidence="2">
    <location>
        <begin position="44"/>
        <end position="56"/>
    </location>
</feature>
<dbReference type="InterPro" id="IPR042197">
    <property type="entry name" value="Apaf_helical"/>
</dbReference>
<dbReference type="SUPFAM" id="SSF52540">
    <property type="entry name" value="P-loop containing nucleoside triphosphate hydrolases"/>
    <property type="match status" value="1"/>
</dbReference>
<dbReference type="Proteomes" id="UP001229421">
    <property type="component" value="Unassembled WGS sequence"/>
</dbReference>
<feature type="region of interest" description="Disordered" evidence="2">
    <location>
        <begin position="23"/>
        <end position="66"/>
    </location>
</feature>
<dbReference type="GO" id="GO:0006952">
    <property type="term" value="P:defense response"/>
    <property type="evidence" value="ECO:0007669"/>
    <property type="project" value="InterPro"/>
</dbReference>
<reference evidence="3" key="1">
    <citation type="journal article" date="2023" name="bioRxiv">
        <title>Improved chromosome-level genome assembly for marigold (Tagetes erecta).</title>
        <authorList>
            <person name="Jiang F."/>
            <person name="Yuan L."/>
            <person name="Wang S."/>
            <person name="Wang H."/>
            <person name="Xu D."/>
            <person name="Wang A."/>
            <person name="Fan W."/>
        </authorList>
    </citation>
    <scope>NUCLEOTIDE SEQUENCE</scope>
    <source>
        <strain evidence="3">WSJ</strain>
        <tissue evidence="3">Leaf</tissue>
    </source>
</reference>
<dbReference type="InterPro" id="IPR027417">
    <property type="entry name" value="P-loop_NTPase"/>
</dbReference>
<evidence type="ECO:0000313" key="3">
    <source>
        <dbReference type="EMBL" id="KAK1407688.1"/>
    </source>
</evidence>
<comment type="caution">
    <text evidence="3">The sequence shown here is derived from an EMBL/GenBank/DDBJ whole genome shotgun (WGS) entry which is preliminary data.</text>
</comment>
<protein>
    <submittedName>
        <fullName evidence="3">Uncharacterized protein</fullName>
    </submittedName>
</protein>
<evidence type="ECO:0000256" key="2">
    <source>
        <dbReference type="SAM" id="MobiDB-lite"/>
    </source>
</evidence>
<dbReference type="AlphaFoldDB" id="A0AAD8NGZ3"/>
<evidence type="ECO:0000313" key="4">
    <source>
        <dbReference type="Proteomes" id="UP001229421"/>
    </source>
</evidence>
<dbReference type="PANTHER" id="PTHR11017">
    <property type="entry name" value="LEUCINE-RICH REPEAT-CONTAINING PROTEIN"/>
    <property type="match status" value="1"/>
</dbReference>
<keyword evidence="1" id="KW-0433">Leucine-rich repeat</keyword>
<evidence type="ECO:0000256" key="1">
    <source>
        <dbReference type="ARBA" id="ARBA00022614"/>
    </source>
</evidence>